<sequence length="351" mass="40746">MNEETKQSMPENRIGHCMTSIREFLMIYGGFTDMFDYQHDGLWSYNTISGIWLRHQPPTEIKDTPVCSSICAVGNLVYLFGGACFRYNFRSTNSLIAFDTSNETWKTIFPHTNDYDENTPPPMYGNVLLYHNGSLYVLGGFKETVPLDTMYKFCLKTSEWFLVPQTGVKPFYHLKIFGTVFKNRLYCFEDSLTGTNRFRDVKIFDFSNHTWTTKTTISKNQQYPEDRFDEAFAFSSRSGFMSGGMIPDTNIFHSDIWRIDLETLEWFKLNYTLTTGIYDHRMTVVDDSYLYSFGGDGNYHARLSLLDKFIIQPPALYRRCQETISKYPNLKSNIKSIPAAILDELNLNNND</sequence>
<reference evidence="3 4" key="1">
    <citation type="journal article" date="2014" name="Genome Biol. Evol.">
        <title>The genome of the myxosporean Thelohanellus kitauei shows adaptations to nutrient acquisition within its fish host.</title>
        <authorList>
            <person name="Yang Y."/>
            <person name="Xiong J."/>
            <person name="Zhou Z."/>
            <person name="Huo F."/>
            <person name="Miao W."/>
            <person name="Ran C."/>
            <person name="Liu Y."/>
            <person name="Zhang J."/>
            <person name="Feng J."/>
            <person name="Wang M."/>
            <person name="Wang M."/>
            <person name="Wang L."/>
            <person name="Yao B."/>
        </authorList>
    </citation>
    <scope>NUCLEOTIDE SEQUENCE [LARGE SCALE GENOMIC DNA]</scope>
    <source>
        <strain evidence="3">Wuqing</strain>
    </source>
</reference>
<accession>A0A0C2M7U3</accession>
<dbReference type="AlphaFoldDB" id="A0A0C2M7U3"/>
<dbReference type="Proteomes" id="UP000031668">
    <property type="component" value="Unassembled WGS sequence"/>
</dbReference>
<gene>
    <name evidence="3" type="ORF">RF11_08416</name>
</gene>
<evidence type="ECO:0000313" key="4">
    <source>
        <dbReference type="Proteomes" id="UP000031668"/>
    </source>
</evidence>
<evidence type="ECO:0000256" key="1">
    <source>
        <dbReference type="ARBA" id="ARBA00022441"/>
    </source>
</evidence>
<evidence type="ECO:0000313" key="3">
    <source>
        <dbReference type="EMBL" id="KII63055.1"/>
    </source>
</evidence>
<keyword evidence="1" id="KW-0880">Kelch repeat</keyword>
<keyword evidence="2" id="KW-0677">Repeat</keyword>
<protein>
    <submittedName>
        <fullName evidence="3">Kelch domain-containing protein 10</fullName>
    </submittedName>
</protein>
<dbReference type="PANTHER" id="PTHR46428:SF1">
    <property type="entry name" value="KELCH DOMAIN-CONTAINING PROTEIN 10"/>
    <property type="match status" value="1"/>
</dbReference>
<dbReference type="GO" id="GO:0032874">
    <property type="term" value="P:positive regulation of stress-activated MAPK cascade"/>
    <property type="evidence" value="ECO:0007669"/>
    <property type="project" value="TreeGrafter"/>
</dbReference>
<keyword evidence="4" id="KW-1185">Reference proteome</keyword>
<dbReference type="OrthoDB" id="7676067at2759"/>
<proteinExistence type="predicted"/>
<organism evidence="3 4">
    <name type="scientific">Thelohanellus kitauei</name>
    <name type="common">Myxosporean</name>
    <dbReference type="NCBI Taxonomy" id="669202"/>
    <lineage>
        <taxon>Eukaryota</taxon>
        <taxon>Metazoa</taxon>
        <taxon>Cnidaria</taxon>
        <taxon>Myxozoa</taxon>
        <taxon>Myxosporea</taxon>
        <taxon>Bivalvulida</taxon>
        <taxon>Platysporina</taxon>
        <taxon>Myxobolidae</taxon>
        <taxon>Thelohanellus</taxon>
    </lineage>
</organism>
<dbReference type="PANTHER" id="PTHR46428">
    <property type="entry name" value="KELCH DOMAIN-CONTAINING PROTEIN 10"/>
    <property type="match status" value="1"/>
</dbReference>
<comment type="caution">
    <text evidence="3">The sequence shown here is derived from an EMBL/GenBank/DDBJ whole genome shotgun (WGS) entry which is preliminary data.</text>
</comment>
<evidence type="ECO:0000256" key="2">
    <source>
        <dbReference type="ARBA" id="ARBA00022737"/>
    </source>
</evidence>
<dbReference type="Pfam" id="PF24681">
    <property type="entry name" value="Kelch_KLHDC2_KLHL20_DRC7"/>
    <property type="match status" value="1"/>
</dbReference>
<dbReference type="SUPFAM" id="SSF117281">
    <property type="entry name" value="Kelch motif"/>
    <property type="match status" value="1"/>
</dbReference>
<dbReference type="Gene3D" id="2.120.10.80">
    <property type="entry name" value="Kelch-type beta propeller"/>
    <property type="match status" value="2"/>
</dbReference>
<dbReference type="InterPro" id="IPR052125">
    <property type="entry name" value="KLHDC10"/>
</dbReference>
<name>A0A0C2M7U3_THEKT</name>
<dbReference type="EMBL" id="JWZT01004789">
    <property type="protein sequence ID" value="KII63055.1"/>
    <property type="molecule type" value="Genomic_DNA"/>
</dbReference>
<dbReference type="InterPro" id="IPR015915">
    <property type="entry name" value="Kelch-typ_b-propeller"/>
</dbReference>